<dbReference type="RefSeq" id="WP_111953129.1">
    <property type="nucleotide sequence ID" value="NZ_CP036313.1"/>
</dbReference>
<dbReference type="Proteomes" id="UP000293902">
    <property type="component" value="Chromosome"/>
</dbReference>
<dbReference type="EMBL" id="CP036313">
    <property type="protein sequence ID" value="QBH14775.1"/>
    <property type="molecule type" value="Genomic_DNA"/>
</dbReference>
<sequence>MGKLFSSKELYKLRNSIPIHVLIETQLGIPAKISEGVFRFLCPLCNEFQTAVNPRTNLSRCFRCEKNFNTIDMVMICRNTDFVSSVKYLQTILNPRESGHGT</sequence>
<dbReference type="EMBL" id="QLNI01000002">
    <property type="protein sequence ID" value="RAM03809.1"/>
    <property type="molecule type" value="Genomic_DNA"/>
</dbReference>
<dbReference type="GO" id="GO:0003899">
    <property type="term" value="F:DNA-directed RNA polymerase activity"/>
    <property type="evidence" value="ECO:0007669"/>
    <property type="project" value="InterPro"/>
</dbReference>
<organism evidence="4 5">
    <name type="scientific">Desulfobacter hydrogenophilus</name>
    <dbReference type="NCBI Taxonomy" id="2291"/>
    <lineage>
        <taxon>Bacteria</taxon>
        <taxon>Pseudomonadati</taxon>
        <taxon>Thermodesulfobacteriota</taxon>
        <taxon>Desulfobacteria</taxon>
        <taxon>Desulfobacterales</taxon>
        <taxon>Desulfobacteraceae</taxon>
        <taxon>Desulfobacter</taxon>
    </lineage>
</organism>
<protein>
    <recommendedName>
        <fullName evidence="1">Zinc finger CHC2-type domain-containing protein</fullName>
    </recommendedName>
</protein>
<proteinExistence type="predicted"/>
<evidence type="ECO:0000313" key="3">
    <source>
        <dbReference type="EMBL" id="QBH14775.1"/>
    </source>
</evidence>
<reference evidence="4 5" key="1">
    <citation type="submission" date="2018-06" db="EMBL/GenBank/DDBJ databases">
        <title>Complete Genome Sequence of Desulfobacter hydrogenophilus (DSM3380).</title>
        <authorList>
            <person name="Marietou A."/>
            <person name="Schreiber L."/>
            <person name="Marshall I."/>
            <person name="Jorgensen B."/>
        </authorList>
    </citation>
    <scope>NUCLEOTIDE SEQUENCE [LARGE SCALE GENOMIC DNA]</scope>
    <source>
        <strain evidence="4 5">DSM 3380</strain>
    </source>
</reference>
<gene>
    <name evidence="4" type="ORF">DO021_01805</name>
    <name evidence="2" type="ORF">EYB58_18590</name>
    <name evidence="3" type="ORF">EYB58_18765</name>
</gene>
<dbReference type="OrthoDB" id="5422122at2"/>
<dbReference type="GO" id="GO:0008270">
    <property type="term" value="F:zinc ion binding"/>
    <property type="evidence" value="ECO:0007669"/>
    <property type="project" value="InterPro"/>
</dbReference>
<dbReference type="Proteomes" id="UP000248798">
    <property type="component" value="Unassembled WGS sequence"/>
</dbReference>
<dbReference type="Pfam" id="PF01807">
    <property type="entry name" value="Zn_ribbon_DnaG"/>
    <property type="match status" value="1"/>
</dbReference>
<dbReference type="SUPFAM" id="SSF57783">
    <property type="entry name" value="Zinc beta-ribbon"/>
    <property type="match status" value="1"/>
</dbReference>
<reference evidence="2 6" key="2">
    <citation type="submission" date="2019-02" db="EMBL/GenBank/DDBJ databases">
        <title>Complete genome sequence of Desulfobacter hydrogenophilus AcRS1.</title>
        <authorList>
            <person name="Marietou A."/>
            <person name="Lund M.B."/>
            <person name="Marshall I.P.G."/>
            <person name="Schreiber L."/>
            <person name="Jorgensen B."/>
        </authorList>
    </citation>
    <scope>NUCLEOTIDE SEQUENCE [LARGE SCALE GENOMIC DNA]</scope>
    <source>
        <strain evidence="2 6">AcRS1</strain>
    </source>
</reference>
<evidence type="ECO:0000313" key="2">
    <source>
        <dbReference type="EMBL" id="QBH14747.1"/>
    </source>
</evidence>
<dbReference type="GO" id="GO:0006260">
    <property type="term" value="P:DNA replication"/>
    <property type="evidence" value="ECO:0007669"/>
    <property type="project" value="InterPro"/>
</dbReference>
<evidence type="ECO:0000313" key="5">
    <source>
        <dbReference type="Proteomes" id="UP000248798"/>
    </source>
</evidence>
<dbReference type="EMBL" id="CP036313">
    <property type="protein sequence ID" value="QBH14747.1"/>
    <property type="molecule type" value="Genomic_DNA"/>
</dbReference>
<feature type="domain" description="Zinc finger CHC2-type" evidence="1">
    <location>
        <begin position="8"/>
        <end position="93"/>
    </location>
</feature>
<dbReference type="GO" id="GO:0003677">
    <property type="term" value="F:DNA binding"/>
    <property type="evidence" value="ECO:0007669"/>
    <property type="project" value="InterPro"/>
</dbReference>
<dbReference type="AlphaFoldDB" id="A0A328FHA9"/>
<accession>A0A328FHA9</accession>
<evidence type="ECO:0000313" key="6">
    <source>
        <dbReference type="Proteomes" id="UP000293902"/>
    </source>
</evidence>
<dbReference type="InterPro" id="IPR036977">
    <property type="entry name" value="DNA_primase_Znf_CHC2"/>
</dbReference>
<dbReference type="Gene3D" id="3.90.580.10">
    <property type="entry name" value="Zinc finger, CHC2-type domain"/>
    <property type="match status" value="1"/>
</dbReference>
<keyword evidence="6" id="KW-1185">Reference proteome</keyword>
<name>A0A328FHA9_9BACT</name>
<evidence type="ECO:0000259" key="1">
    <source>
        <dbReference type="Pfam" id="PF01807"/>
    </source>
</evidence>
<dbReference type="InterPro" id="IPR002694">
    <property type="entry name" value="Znf_CHC2"/>
</dbReference>
<evidence type="ECO:0000313" key="4">
    <source>
        <dbReference type="EMBL" id="RAM03809.1"/>
    </source>
</evidence>